<proteinExistence type="inferred from homology"/>
<dbReference type="Proteomes" id="UP000036987">
    <property type="component" value="Unassembled WGS sequence"/>
</dbReference>
<comment type="similarity">
    <text evidence="1">Belongs to the alkB family.</text>
</comment>
<keyword evidence="2" id="KW-0694">RNA-binding</keyword>
<gene>
    <name evidence="5" type="ORF">ZOSMA_85G00770</name>
</gene>
<dbReference type="InterPro" id="IPR000504">
    <property type="entry name" value="RRM_dom"/>
</dbReference>
<dbReference type="PROSITE" id="PS51471">
    <property type="entry name" value="FE2OG_OXY"/>
    <property type="match status" value="1"/>
</dbReference>
<dbReference type="Pfam" id="PF13532">
    <property type="entry name" value="2OG-FeII_Oxy_2"/>
    <property type="match status" value="1"/>
</dbReference>
<dbReference type="EMBL" id="LFYR01002060">
    <property type="protein sequence ID" value="KMZ57510.1"/>
    <property type="molecule type" value="Genomic_DNA"/>
</dbReference>
<evidence type="ECO:0000313" key="6">
    <source>
        <dbReference type="Proteomes" id="UP000036987"/>
    </source>
</evidence>
<dbReference type="FunFam" id="2.60.120.590:FF:000018">
    <property type="entry name" value="ALKylated DNA repair protein AlkB homolog"/>
    <property type="match status" value="1"/>
</dbReference>
<dbReference type="Gene3D" id="2.60.120.590">
    <property type="entry name" value="Alpha-ketoglutarate-dependent dioxygenase AlkB-like"/>
    <property type="match status" value="1"/>
</dbReference>
<dbReference type="OrthoDB" id="271595at2759"/>
<dbReference type="CDD" id="cd00590">
    <property type="entry name" value="RRM_SF"/>
    <property type="match status" value="1"/>
</dbReference>
<dbReference type="SUPFAM" id="SSF54928">
    <property type="entry name" value="RNA-binding domain, RBD"/>
    <property type="match status" value="1"/>
</dbReference>
<dbReference type="SUPFAM" id="SSF51197">
    <property type="entry name" value="Clavaminate synthase-like"/>
    <property type="match status" value="1"/>
</dbReference>
<dbReference type="GO" id="GO:0070988">
    <property type="term" value="P:demethylation"/>
    <property type="evidence" value="ECO:0007669"/>
    <property type="project" value="InterPro"/>
</dbReference>
<reference evidence="6" key="1">
    <citation type="journal article" date="2016" name="Nature">
        <title>The genome of the seagrass Zostera marina reveals angiosperm adaptation to the sea.</title>
        <authorList>
            <person name="Olsen J.L."/>
            <person name="Rouze P."/>
            <person name="Verhelst B."/>
            <person name="Lin Y.-C."/>
            <person name="Bayer T."/>
            <person name="Collen J."/>
            <person name="Dattolo E."/>
            <person name="De Paoli E."/>
            <person name="Dittami S."/>
            <person name="Maumus F."/>
            <person name="Michel G."/>
            <person name="Kersting A."/>
            <person name="Lauritano C."/>
            <person name="Lohaus R."/>
            <person name="Toepel M."/>
            <person name="Tonon T."/>
            <person name="Vanneste K."/>
            <person name="Amirebrahimi M."/>
            <person name="Brakel J."/>
            <person name="Bostroem C."/>
            <person name="Chovatia M."/>
            <person name="Grimwood J."/>
            <person name="Jenkins J.W."/>
            <person name="Jueterbock A."/>
            <person name="Mraz A."/>
            <person name="Stam W.T."/>
            <person name="Tice H."/>
            <person name="Bornberg-Bauer E."/>
            <person name="Green P.J."/>
            <person name="Pearson G.A."/>
            <person name="Procaccini G."/>
            <person name="Duarte C.M."/>
            <person name="Schmutz J."/>
            <person name="Reusch T.B.H."/>
            <person name="Van de Peer Y."/>
        </authorList>
    </citation>
    <scope>NUCLEOTIDE SEQUENCE [LARGE SCALE GENOMIC DNA]</scope>
    <source>
        <strain evidence="6">cv. Finnish</strain>
    </source>
</reference>
<dbReference type="InterPro" id="IPR005123">
    <property type="entry name" value="Oxoglu/Fe-dep_dioxygenase_dom"/>
</dbReference>
<dbReference type="InterPro" id="IPR012677">
    <property type="entry name" value="Nucleotide-bd_a/b_plait_sf"/>
</dbReference>
<dbReference type="InterPro" id="IPR032857">
    <property type="entry name" value="ALKBH4"/>
</dbReference>
<dbReference type="PANTHER" id="PTHR12463">
    <property type="entry name" value="OXYGENASE-RELATED"/>
    <property type="match status" value="1"/>
</dbReference>
<dbReference type="OMA" id="RNVNTRH"/>
<accession>A0A0K9NNE2</accession>
<name>A0A0K9NNE2_ZOSMR</name>
<dbReference type="STRING" id="29655.A0A0K9NNE2"/>
<dbReference type="GO" id="GO:0003723">
    <property type="term" value="F:RNA binding"/>
    <property type="evidence" value="ECO:0007669"/>
    <property type="project" value="UniProtKB-UniRule"/>
</dbReference>
<dbReference type="PANTHER" id="PTHR12463:SF1">
    <property type="entry name" value="2-OXOGLUTARATE AND FE-DEPENDENT OXYGENASE FAMILY PROTEIN"/>
    <property type="match status" value="1"/>
</dbReference>
<feature type="domain" description="RRM" evidence="3">
    <location>
        <begin position="25"/>
        <end position="103"/>
    </location>
</feature>
<dbReference type="PROSITE" id="PS50102">
    <property type="entry name" value="RRM"/>
    <property type="match status" value="1"/>
</dbReference>
<dbReference type="AlphaFoldDB" id="A0A0K9NNE2"/>
<evidence type="ECO:0000313" key="5">
    <source>
        <dbReference type="EMBL" id="KMZ57510.1"/>
    </source>
</evidence>
<feature type="domain" description="Fe2OG dioxygenase" evidence="4">
    <location>
        <begin position="206"/>
        <end position="331"/>
    </location>
</feature>
<dbReference type="InterPro" id="IPR027450">
    <property type="entry name" value="AlkB-like"/>
</dbReference>
<evidence type="ECO:0000259" key="4">
    <source>
        <dbReference type="PROSITE" id="PS51471"/>
    </source>
</evidence>
<evidence type="ECO:0000256" key="2">
    <source>
        <dbReference type="PROSITE-ProRule" id="PRU00176"/>
    </source>
</evidence>
<protein>
    <submittedName>
        <fullName evidence="5">Alkylated DNA repair protein alkB-like protein</fullName>
    </submittedName>
</protein>
<dbReference type="Gene3D" id="3.30.70.330">
    <property type="match status" value="1"/>
</dbReference>
<dbReference type="InterPro" id="IPR037151">
    <property type="entry name" value="AlkB-like_sf"/>
</dbReference>
<sequence>MSKPMKFARPILSRTDRSDQTLTSSNLYVANCGPQLGFSHSDIANAFSNFGEVVGVHPADESDARVIVCYADESSAREAMGKWSGRSCKELGGRILHIRYSLVVDKPLRVKDVMSVCLEASGLEIPGIYFIRDFISREEEQDLLAEVDAKPWKNLAKRRVQHYGYEFSYETRNVDSEKFMGVLPSFVSQILERISLFLNAEVAENNIDQLTVNEYPPGVGISPHVDTHSAFDENIFSLSLASSCVMEFRKYTQKKKLPEYPATDFNGNNLGHCSNFEGKAIFLPPRSILLMSGEGRYAWHHYIPHHKVDIVGDHVIRRGQRRVSFTFRKVRKGPCFCQYSEFCDSQKITLM</sequence>
<evidence type="ECO:0000259" key="3">
    <source>
        <dbReference type="PROSITE" id="PS50102"/>
    </source>
</evidence>
<keyword evidence="6" id="KW-1185">Reference proteome</keyword>
<dbReference type="InterPro" id="IPR035979">
    <property type="entry name" value="RBD_domain_sf"/>
</dbReference>
<comment type="caution">
    <text evidence="5">The sequence shown here is derived from an EMBL/GenBank/DDBJ whole genome shotgun (WGS) entry which is preliminary data.</text>
</comment>
<organism evidence="5 6">
    <name type="scientific">Zostera marina</name>
    <name type="common">Eelgrass</name>
    <dbReference type="NCBI Taxonomy" id="29655"/>
    <lineage>
        <taxon>Eukaryota</taxon>
        <taxon>Viridiplantae</taxon>
        <taxon>Streptophyta</taxon>
        <taxon>Embryophyta</taxon>
        <taxon>Tracheophyta</taxon>
        <taxon>Spermatophyta</taxon>
        <taxon>Magnoliopsida</taxon>
        <taxon>Liliopsida</taxon>
        <taxon>Zosteraceae</taxon>
        <taxon>Zostera</taxon>
    </lineage>
</organism>
<evidence type="ECO:0000256" key="1">
    <source>
        <dbReference type="ARBA" id="ARBA00007879"/>
    </source>
</evidence>